<dbReference type="Pfam" id="PF00072">
    <property type="entry name" value="Response_reg"/>
    <property type="match status" value="1"/>
</dbReference>
<evidence type="ECO:0000259" key="2">
    <source>
        <dbReference type="PROSITE" id="PS50110"/>
    </source>
</evidence>
<keyword evidence="3" id="KW-1185">Reference proteome</keyword>
<dbReference type="RefSeq" id="XP_030549514.1">
    <property type="nucleotide sequence ID" value="XM_030693654.2"/>
</dbReference>
<dbReference type="SMART" id="SM00448">
    <property type="entry name" value="REC"/>
    <property type="match status" value="1"/>
</dbReference>
<dbReference type="InterPro" id="IPR011006">
    <property type="entry name" value="CheY-like_superfamily"/>
</dbReference>
<dbReference type="CDD" id="cd17546">
    <property type="entry name" value="REC_hyHK_CKI1_RcsC-like"/>
    <property type="match status" value="1"/>
</dbReference>
<dbReference type="SUPFAM" id="SSF52172">
    <property type="entry name" value="CheY-like"/>
    <property type="match status" value="1"/>
</dbReference>
<dbReference type="OrthoDB" id="21225at2759"/>
<dbReference type="GeneID" id="115754585"/>
<dbReference type="InterPro" id="IPR001789">
    <property type="entry name" value="Sig_transdc_resp-reg_receiver"/>
</dbReference>
<dbReference type="Gene3D" id="3.40.50.2300">
    <property type="match status" value="1"/>
</dbReference>
<proteinExistence type="predicted"/>
<dbReference type="GO" id="GO:0000160">
    <property type="term" value="P:phosphorelay signal transduction system"/>
    <property type="evidence" value="ECO:0007669"/>
    <property type="project" value="InterPro"/>
</dbReference>
<evidence type="ECO:0000256" key="1">
    <source>
        <dbReference type="PROSITE-ProRule" id="PRU00169"/>
    </source>
</evidence>
<keyword evidence="1" id="KW-0597">Phosphoprotein</keyword>
<dbReference type="KEGG" id="rarg:115754585"/>
<gene>
    <name evidence="4" type="primary">LOC115754585</name>
</gene>
<reference evidence="4" key="2">
    <citation type="submission" date="2025-08" db="UniProtKB">
        <authorList>
            <consortium name="RefSeq"/>
        </authorList>
    </citation>
    <scope>IDENTIFICATION</scope>
    <source>
        <tissue evidence="4">Leaf</tissue>
    </source>
</reference>
<dbReference type="PANTHER" id="PTHR43228">
    <property type="entry name" value="TWO-COMPONENT RESPONSE REGULATOR"/>
    <property type="match status" value="1"/>
</dbReference>
<name>A0A8B8QQQ2_9MYRT</name>
<evidence type="ECO:0000313" key="4">
    <source>
        <dbReference type="RefSeq" id="XP_030549514.1"/>
    </source>
</evidence>
<dbReference type="InterPro" id="IPR052048">
    <property type="entry name" value="ST_Response_Regulator"/>
</dbReference>
<protein>
    <submittedName>
        <fullName evidence="4">Two-component response regulator 24-like</fullName>
    </submittedName>
</protein>
<dbReference type="PROSITE" id="PS50110">
    <property type="entry name" value="RESPONSE_REGULATORY"/>
    <property type="match status" value="1"/>
</dbReference>
<dbReference type="AlphaFoldDB" id="A0A8B8QQQ2"/>
<organism evidence="3 4">
    <name type="scientific">Rhodamnia argentea</name>
    <dbReference type="NCBI Taxonomy" id="178133"/>
    <lineage>
        <taxon>Eukaryota</taxon>
        <taxon>Viridiplantae</taxon>
        <taxon>Streptophyta</taxon>
        <taxon>Embryophyta</taxon>
        <taxon>Tracheophyta</taxon>
        <taxon>Spermatophyta</taxon>
        <taxon>Magnoliopsida</taxon>
        <taxon>eudicotyledons</taxon>
        <taxon>Gunneridae</taxon>
        <taxon>Pentapetalae</taxon>
        <taxon>rosids</taxon>
        <taxon>malvids</taxon>
        <taxon>Myrtales</taxon>
        <taxon>Myrtaceae</taxon>
        <taxon>Myrtoideae</taxon>
        <taxon>Myrteae</taxon>
        <taxon>Australasian group</taxon>
        <taxon>Rhodamnia</taxon>
    </lineage>
</organism>
<feature type="modified residue" description="4-aspartylphosphate" evidence="1">
    <location>
        <position position="67"/>
    </location>
</feature>
<evidence type="ECO:0000313" key="3">
    <source>
        <dbReference type="Proteomes" id="UP000827889"/>
    </source>
</evidence>
<feature type="domain" description="Response regulatory" evidence="2">
    <location>
        <begin position="17"/>
        <end position="132"/>
    </location>
</feature>
<sequence length="135" mass="14803">MPTSQLHGVSSPKCEVTALVVDDDTVSQMIHHKLLNILGIENDVVVNGKQAVDIHLSGKKFDLILMDRDMPVMNGIEATKKLRDMGIRSTIAGVSSHSSSKEKQEFFEAGLDVYHEKPLSVAKLLSVVSKIKHKA</sequence>
<accession>A0A8B8QQQ2</accession>
<dbReference type="PANTHER" id="PTHR43228:SF12">
    <property type="entry name" value="TWO-COMPONENT RESPONSE REGULATOR 24"/>
    <property type="match status" value="1"/>
</dbReference>
<dbReference type="Proteomes" id="UP000827889">
    <property type="component" value="Chromosome 1"/>
</dbReference>
<reference evidence="3" key="1">
    <citation type="submission" date="2025-05" db="UniProtKB">
        <authorList>
            <consortium name="RefSeq"/>
        </authorList>
    </citation>
    <scope>NUCLEOTIDE SEQUENCE [LARGE SCALE GENOMIC DNA]</scope>
</reference>